<evidence type="ECO:0000256" key="1">
    <source>
        <dbReference type="SAM" id="MobiDB-lite"/>
    </source>
</evidence>
<sequence length="117" mass="12569">MQGSPGVPPHPSEHARRLRLPGRGRADGGTLKPGAGPSSPRDCGPVHARACSSKPDENRVAIPPQTEQLWEPRLCRELSYSGFQIYVGRALAGTSVNRPEGTKQPRSPNRKAATQLV</sequence>
<dbReference type="InParanoid" id="L5K141"/>
<evidence type="ECO:0000313" key="3">
    <source>
        <dbReference type="Proteomes" id="UP000010552"/>
    </source>
</evidence>
<feature type="region of interest" description="Disordered" evidence="1">
    <location>
        <begin position="1"/>
        <end position="65"/>
    </location>
</feature>
<feature type="region of interest" description="Disordered" evidence="1">
    <location>
        <begin position="92"/>
        <end position="117"/>
    </location>
</feature>
<feature type="compositionally biased region" description="Pro residues" evidence="1">
    <location>
        <begin position="1"/>
        <end position="10"/>
    </location>
</feature>
<keyword evidence="3" id="KW-1185">Reference proteome</keyword>
<organism evidence="2 3">
    <name type="scientific">Pteropus alecto</name>
    <name type="common">Black flying fox</name>
    <dbReference type="NCBI Taxonomy" id="9402"/>
    <lineage>
        <taxon>Eukaryota</taxon>
        <taxon>Metazoa</taxon>
        <taxon>Chordata</taxon>
        <taxon>Craniata</taxon>
        <taxon>Vertebrata</taxon>
        <taxon>Euteleostomi</taxon>
        <taxon>Mammalia</taxon>
        <taxon>Eutheria</taxon>
        <taxon>Laurasiatheria</taxon>
        <taxon>Chiroptera</taxon>
        <taxon>Yinpterochiroptera</taxon>
        <taxon>Pteropodoidea</taxon>
        <taxon>Pteropodidae</taxon>
        <taxon>Pteropodinae</taxon>
        <taxon>Pteropus</taxon>
    </lineage>
</organism>
<accession>L5K141</accession>
<dbReference type="AlphaFoldDB" id="L5K141"/>
<proteinExistence type="predicted"/>
<dbReference type="Proteomes" id="UP000010552">
    <property type="component" value="Unassembled WGS sequence"/>
</dbReference>
<gene>
    <name evidence="2" type="ORF">PAL_GLEAN10008081</name>
</gene>
<reference evidence="3" key="1">
    <citation type="journal article" date="2013" name="Science">
        <title>Comparative analysis of bat genomes provides insight into the evolution of flight and immunity.</title>
        <authorList>
            <person name="Zhang G."/>
            <person name="Cowled C."/>
            <person name="Shi Z."/>
            <person name="Huang Z."/>
            <person name="Bishop-Lilly K.A."/>
            <person name="Fang X."/>
            <person name="Wynne J.W."/>
            <person name="Xiong Z."/>
            <person name="Baker M.L."/>
            <person name="Zhao W."/>
            <person name="Tachedjian M."/>
            <person name="Zhu Y."/>
            <person name="Zhou P."/>
            <person name="Jiang X."/>
            <person name="Ng J."/>
            <person name="Yang L."/>
            <person name="Wu L."/>
            <person name="Xiao J."/>
            <person name="Feng Y."/>
            <person name="Chen Y."/>
            <person name="Sun X."/>
            <person name="Zhang Y."/>
            <person name="Marsh G.A."/>
            <person name="Crameri G."/>
            <person name="Broder C.C."/>
            <person name="Frey K.G."/>
            <person name="Wang L.F."/>
            <person name="Wang J."/>
        </authorList>
    </citation>
    <scope>NUCLEOTIDE SEQUENCE [LARGE SCALE GENOMIC DNA]</scope>
</reference>
<protein>
    <submittedName>
        <fullName evidence="2">Uncharacterized protein</fullName>
    </submittedName>
</protein>
<dbReference type="EMBL" id="KB031047">
    <property type="protein sequence ID" value="ELK05057.1"/>
    <property type="molecule type" value="Genomic_DNA"/>
</dbReference>
<evidence type="ECO:0000313" key="2">
    <source>
        <dbReference type="EMBL" id="ELK05057.1"/>
    </source>
</evidence>
<name>L5K141_PTEAL</name>